<dbReference type="Gene3D" id="3.30.450.40">
    <property type="match status" value="1"/>
</dbReference>
<dbReference type="PANTHER" id="PTHR43155">
    <property type="entry name" value="CYCLIC DI-GMP PHOSPHODIESTERASE PA4108-RELATED"/>
    <property type="match status" value="1"/>
</dbReference>
<dbReference type="Pfam" id="PF01590">
    <property type="entry name" value="GAF"/>
    <property type="match status" value="1"/>
</dbReference>
<dbReference type="SUPFAM" id="SSF109604">
    <property type="entry name" value="HD-domain/PDEase-like"/>
    <property type="match status" value="1"/>
</dbReference>
<protein>
    <submittedName>
        <fullName evidence="2">GAF domain-containing protein</fullName>
    </submittedName>
</protein>
<dbReference type="SMART" id="SM00065">
    <property type="entry name" value="GAF"/>
    <property type="match status" value="1"/>
</dbReference>
<evidence type="ECO:0000313" key="2">
    <source>
        <dbReference type="EMBL" id="NQV64328.1"/>
    </source>
</evidence>
<dbReference type="PANTHER" id="PTHR43155:SF2">
    <property type="entry name" value="CYCLIC DI-GMP PHOSPHODIESTERASE PA4108"/>
    <property type="match status" value="1"/>
</dbReference>
<accession>A0A972VV51</accession>
<dbReference type="InterPro" id="IPR003018">
    <property type="entry name" value="GAF"/>
</dbReference>
<dbReference type="PROSITE" id="PS51832">
    <property type="entry name" value="HD_GYP"/>
    <property type="match status" value="1"/>
</dbReference>
<dbReference type="Gene3D" id="1.10.3210.10">
    <property type="entry name" value="Hypothetical protein af1432"/>
    <property type="match status" value="1"/>
</dbReference>
<gene>
    <name evidence="2" type="ORF">HQ497_03085</name>
</gene>
<dbReference type="InterPro" id="IPR029016">
    <property type="entry name" value="GAF-like_dom_sf"/>
</dbReference>
<dbReference type="AlphaFoldDB" id="A0A972VV51"/>
<dbReference type="InterPro" id="IPR037522">
    <property type="entry name" value="HD_GYP_dom"/>
</dbReference>
<dbReference type="SUPFAM" id="SSF55781">
    <property type="entry name" value="GAF domain-like"/>
    <property type="match status" value="1"/>
</dbReference>
<dbReference type="EMBL" id="JABMOJ010000109">
    <property type="protein sequence ID" value="NQV64328.1"/>
    <property type="molecule type" value="Genomic_DNA"/>
</dbReference>
<sequence length="284" mass="31059">MSAEQASFKRLIDIGIALSAEKNPARLMETILLEAKSMGRADAGSLYIRTQQDQLEFVIVRTDSLGFAEGGTTGVPISMFPVEMYHLDATGQRVENHSNIVSEAALTGETINIVDAYDSAAFNFTGTKKFDAITGYRSESFLTIPLKNSQDYVIGVLQLINSLEPKTGQVVPFGRDIEPLVEALASQAAVALENQNLIESQKNLLDSFVRLMAGTVDAKSPYTGGHCQRVPQLTEMLTQAACDSDKGPFADFSLNEEQWYELHIAAWLHDCGKVTTPEYVVDKA</sequence>
<feature type="non-terminal residue" evidence="2">
    <location>
        <position position="284"/>
    </location>
</feature>
<evidence type="ECO:0000259" key="1">
    <source>
        <dbReference type="PROSITE" id="PS51832"/>
    </source>
</evidence>
<reference evidence="2" key="1">
    <citation type="submission" date="2020-05" db="EMBL/GenBank/DDBJ databases">
        <title>Sulfur intermediates as new biogeochemical hubs in an aquatic model microbial ecosystem.</title>
        <authorList>
            <person name="Vigneron A."/>
        </authorList>
    </citation>
    <scope>NUCLEOTIDE SEQUENCE</scope>
    <source>
        <strain evidence="2">Bin.250</strain>
    </source>
</reference>
<name>A0A972VV51_9GAMM</name>
<proteinExistence type="predicted"/>
<dbReference type="Proteomes" id="UP000754644">
    <property type="component" value="Unassembled WGS sequence"/>
</dbReference>
<comment type="caution">
    <text evidence="2">The sequence shown here is derived from an EMBL/GenBank/DDBJ whole genome shotgun (WGS) entry which is preliminary data.</text>
</comment>
<evidence type="ECO:0000313" key="3">
    <source>
        <dbReference type="Proteomes" id="UP000754644"/>
    </source>
</evidence>
<organism evidence="2 3">
    <name type="scientific">SAR86 cluster bacterium</name>
    <dbReference type="NCBI Taxonomy" id="2030880"/>
    <lineage>
        <taxon>Bacteria</taxon>
        <taxon>Pseudomonadati</taxon>
        <taxon>Pseudomonadota</taxon>
        <taxon>Gammaproteobacteria</taxon>
        <taxon>SAR86 cluster</taxon>
    </lineage>
</organism>
<feature type="domain" description="HD-GYP" evidence="1">
    <location>
        <begin position="201"/>
        <end position="284"/>
    </location>
</feature>